<keyword evidence="3" id="KW-0809">Transit peptide</keyword>
<dbReference type="InterPro" id="IPR038538">
    <property type="entry name" value="MTERF_sf"/>
</dbReference>
<proteinExistence type="inferred from homology"/>
<evidence type="ECO:0000313" key="4">
    <source>
        <dbReference type="EMBL" id="EFJ38453.1"/>
    </source>
</evidence>
<gene>
    <name evidence="4" type="ORF">SELMODRAFT_74633</name>
</gene>
<dbReference type="Pfam" id="PF02536">
    <property type="entry name" value="mTERF"/>
    <property type="match status" value="1"/>
</dbReference>
<accession>D8QQG2</accession>
<dbReference type="GO" id="GO:0006353">
    <property type="term" value="P:DNA-templated transcription termination"/>
    <property type="evidence" value="ECO:0007669"/>
    <property type="project" value="UniProtKB-KW"/>
</dbReference>
<keyword evidence="2" id="KW-0805">Transcription regulation</keyword>
<dbReference type="InterPro" id="IPR003690">
    <property type="entry name" value="MTERF"/>
</dbReference>
<evidence type="ECO:0000256" key="2">
    <source>
        <dbReference type="ARBA" id="ARBA00022472"/>
    </source>
</evidence>
<dbReference type="SMART" id="SM00733">
    <property type="entry name" value="Mterf"/>
    <property type="match status" value="6"/>
</dbReference>
<keyword evidence="5" id="KW-1185">Reference proteome</keyword>
<protein>
    <submittedName>
        <fullName evidence="4">Uncharacterized protein</fullName>
    </submittedName>
</protein>
<dbReference type="Gramene" id="EFJ38453">
    <property type="protein sequence ID" value="EFJ38453"/>
    <property type="gene ID" value="SELMODRAFT_74633"/>
</dbReference>
<dbReference type="EMBL" id="GL377565">
    <property type="protein sequence ID" value="EFJ38453.1"/>
    <property type="molecule type" value="Genomic_DNA"/>
</dbReference>
<sequence>LGIKASDVSKVMPFVLESGVEPVDTMVEFLQGVGVKYNSLARVIAAWPKIFHHHPNDLAPAVVVLNRLGFTSMSLSSLVARAPQLLSRSADDLTQCVTYMASIGLSRRDTERLVNRYPSLMTLHIKDNMIPTVRFLASLGVDVVREIADMVKRLPSLLGFSIATLLVPKYEFFMKAMHRPQRELVHFPQFFSYSLNKRLIRRFERLGKHFHEQGLSSVYSCSDLVFEERFAEFLKKSKSPESNTRDCKQQGAM</sequence>
<dbReference type="HOGENOM" id="CLU_904181_0_0_1"/>
<keyword evidence="2" id="KW-0806">Transcription termination</keyword>
<organism evidence="5">
    <name type="scientific">Selaginella moellendorffii</name>
    <name type="common">Spikemoss</name>
    <dbReference type="NCBI Taxonomy" id="88036"/>
    <lineage>
        <taxon>Eukaryota</taxon>
        <taxon>Viridiplantae</taxon>
        <taxon>Streptophyta</taxon>
        <taxon>Embryophyta</taxon>
        <taxon>Tracheophyta</taxon>
        <taxon>Lycopodiopsida</taxon>
        <taxon>Selaginellales</taxon>
        <taxon>Selaginellaceae</taxon>
        <taxon>Selaginella</taxon>
    </lineage>
</organism>
<dbReference type="PANTHER" id="PTHR13068:SF210">
    <property type="match status" value="1"/>
</dbReference>
<evidence type="ECO:0000256" key="1">
    <source>
        <dbReference type="ARBA" id="ARBA00007692"/>
    </source>
</evidence>
<dbReference type="AlphaFoldDB" id="D8QQG2"/>
<evidence type="ECO:0000256" key="3">
    <source>
        <dbReference type="ARBA" id="ARBA00022946"/>
    </source>
</evidence>
<evidence type="ECO:0000313" key="5">
    <source>
        <dbReference type="Proteomes" id="UP000001514"/>
    </source>
</evidence>
<dbReference type="eggNOG" id="KOG1267">
    <property type="taxonomic scope" value="Eukaryota"/>
</dbReference>
<dbReference type="Gene3D" id="1.25.70.10">
    <property type="entry name" value="Transcription termination factor 3, mitochondrial"/>
    <property type="match status" value="1"/>
</dbReference>
<dbReference type="OMA" id="LWSDQKF"/>
<feature type="non-terminal residue" evidence="4">
    <location>
        <position position="1"/>
    </location>
</feature>
<dbReference type="InParanoid" id="D8QQG2"/>
<dbReference type="KEGG" id="smo:SELMODRAFT_74633"/>
<comment type="similarity">
    <text evidence="1">Belongs to the mTERF family.</text>
</comment>
<reference evidence="4 5" key="1">
    <citation type="journal article" date="2011" name="Science">
        <title>The Selaginella genome identifies genetic changes associated with the evolution of vascular plants.</title>
        <authorList>
            <person name="Banks J.A."/>
            <person name="Nishiyama T."/>
            <person name="Hasebe M."/>
            <person name="Bowman J.L."/>
            <person name="Gribskov M."/>
            <person name="dePamphilis C."/>
            <person name="Albert V.A."/>
            <person name="Aono N."/>
            <person name="Aoyama T."/>
            <person name="Ambrose B.A."/>
            <person name="Ashton N.W."/>
            <person name="Axtell M.J."/>
            <person name="Barker E."/>
            <person name="Barker M.S."/>
            <person name="Bennetzen J.L."/>
            <person name="Bonawitz N.D."/>
            <person name="Chapple C."/>
            <person name="Cheng C."/>
            <person name="Correa L.G."/>
            <person name="Dacre M."/>
            <person name="DeBarry J."/>
            <person name="Dreyer I."/>
            <person name="Elias M."/>
            <person name="Engstrom E.M."/>
            <person name="Estelle M."/>
            <person name="Feng L."/>
            <person name="Finet C."/>
            <person name="Floyd S.K."/>
            <person name="Frommer W.B."/>
            <person name="Fujita T."/>
            <person name="Gramzow L."/>
            <person name="Gutensohn M."/>
            <person name="Harholt J."/>
            <person name="Hattori M."/>
            <person name="Heyl A."/>
            <person name="Hirai T."/>
            <person name="Hiwatashi Y."/>
            <person name="Ishikawa M."/>
            <person name="Iwata M."/>
            <person name="Karol K.G."/>
            <person name="Koehler B."/>
            <person name="Kolukisaoglu U."/>
            <person name="Kubo M."/>
            <person name="Kurata T."/>
            <person name="Lalonde S."/>
            <person name="Li K."/>
            <person name="Li Y."/>
            <person name="Litt A."/>
            <person name="Lyons E."/>
            <person name="Manning G."/>
            <person name="Maruyama T."/>
            <person name="Michael T.P."/>
            <person name="Mikami K."/>
            <person name="Miyazaki S."/>
            <person name="Morinaga S."/>
            <person name="Murata T."/>
            <person name="Mueller-Roeber B."/>
            <person name="Nelson D.R."/>
            <person name="Obara M."/>
            <person name="Oguri Y."/>
            <person name="Olmstead R.G."/>
            <person name="Onodera N."/>
            <person name="Petersen B.L."/>
            <person name="Pils B."/>
            <person name="Prigge M."/>
            <person name="Rensing S.A."/>
            <person name="Riano-Pachon D.M."/>
            <person name="Roberts A.W."/>
            <person name="Sato Y."/>
            <person name="Scheller H.V."/>
            <person name="Schulz B."/>
            <person name="Schulz C."/>
            <person name="Shakirov E.V."/>
            <person name="Shibagaki N."/>
            <person name="Shinohara N."/>
            <person name="Shippen D.E."/>
            <person name="Soerensen I."/>
            <person name="Sotooka R."/>
            <person name="Sugimoto N."/>
            <person name="Sugita M."/>
            <person name="Sumikawa N."/>
            <person name="Tanurdzic M."/>
            <person name="Theissen G."/>
            <person name="Ulvskov P."/>
            <person name="Wakazuki S."/>
            <person name="Weng J.K."/>
            <person name="Willats W.W."/>
            <person name="Wipf D."/>
            <person name="Wolf P.G."/>
            <person name="Yang L."/>
            <person name="Zimmer A.D."/>
            <person name="Zhu Q."/>
            <person name="Mitros T."/>
            <person name="Hellsten U."/>
            <person name="Loque D."/>
            <person name="Otillar R."/>
            <person name="Salamov A."/>
            <person name="Schmutz J."/>
            <person name="Shapiro H."/>
            <person name="Lindquist E."/>
            <person name="Lucas S."/>
            <person name="Rokhsar D."/>
            <person name="Grigoriev I.V."/>
        </authorList>
    </citation>
    <scope>NUCLEOTIDE SEQUENCE [LARGE SCALE GENOMIC DNA]</scope>
</reference>
<dbReference type="Proteomes" id="UP000001514">
    <property type="component" value="Unassembled WGS sequence"/>
</dbReference>
<dbReference type="PANTHER" id="PTHR13068">
    <property type="entry name" value="CGI-12 PROTEIN-RELATED"/>
    <property type="match status" value="1"/>
</dbReference>
<dbReference type="GO" id="GO:0003676">
    <property type="term" value="F:nucleic acid binding"/>
    <property type="evidence" value="ECO:0007669"/>
    <property type="project" value="InterPro"/>
</dbReference>
<keyword evidence="2" id="KW-0804">Transcription</keyword>
<name>D8QQG2_SELML</name>